<evidence type="ECO:0000256" key="5">
    <source>
        <dbReference type="ARBA" id="ARBA00022989"/>
    </source>
</evidence>
<accession>A0A0M9BMK3</accession>
<comment type="caution">
    <text evidence="9">The sequence shown here is derived from an EMBL/GenBank/DDBJ whole genome shotgun (WGS) entry which is preliminary data.</text>
</comment>
<feature type="transmembrane region" description="Helical" evidence="7">
    <location>
        <begin position="268"/>
        <end position="290"/>
    </location>
</feature>
<dbReference type="PATRIC" id="fig|1705561.3.peg.3335"/>
<name>A0A0M9BMK3_9BACL</name>
<dbReference type="PROSITE" id="PS50928">
    <property type="entry name" value="ABC_TM1"/>
    <property type="match status" value="1"/>
</dbReference>
<dbReference type="CDD" id="cd06261">
    <property type="entry name" value="TM_PBP2"/>
    <property type="match status" value="1"/>
</dbReference>
<proteinExistence type="inferred from homology"/>
<dbReference type="EMBL" id="LITU01000061">
    <property type="protein sequence ID" value="KOY15318.1"/>
    <property type="molecule type" value="Genomic_DNA"/>
</dbReference>
<evidence type="ECO:0000256" key="4">
    <source>
        <dbReference type="ARBA" id="ARBA00022692"/>
    </source>
</evidence>
<dbReference type="Gene3D" id="1.10.3720.10">
    <property type="entry name" value="MetI-like"/>
    <property type="match status" value="1"/>
</dbReference>
<feature type="transmembrane region" description="Helical" evidence="7">
    <location>
        <begin position="164"/>
        <end position="185"/>
    </location>
</feature>
<dbReference type="PANTHER" id="PTHR30193:SF37">
    <property type="entry name" value="INNER MEMBRANE ABC TRANSPORTER PERMEASE PROTEIN YCJO"/>
    <property type="match status" value="1"/>
</dbReference>
<evidence type="ECO:0000256" key="2">
    <source>
        <dbReference type="ARBA" id="ARBA00022448"/>
    </source>
</evidence>
<evidence type="ECO:0000256" key="6">
    <source>
        <dbReference type="ARBA" id="ARBA00023136"/>
    </source>
</evidence>
<dbReference type="AlphaFoldDB" id="A0A0M9BMK3"/>
<feature type="transmembrane region" description="Helical" evidence="7">
    <location>
        <begin position="79"/>
        <end position="100"/>
    </location>
</feature>
<dbReference type="GO" id="GO:0005886">
    <property type="term" value="C:plasma membrane"/>
    <property type="evidence" value="ECO:0007669"/>
    <property type="project" value="UniProtKB-SubCell"/>
</dbReference>
<dbReference type="RefSeq" id="WP_053781826.1">
    <property type="nucleotide sequence ID" value="NZ_LITU01000061.1"/>
</dbReference>
<evidence type="ECO:0000313" key="10">
    <source>
        <dbReference type="Proteomes" id="UP000037688"/>
    </source>
</evidence>
<keyword evidence="5 7" id="KW-1133">Transmembrane helix</keyword>
<dbReference type="Pfam" id="PF00528">
    <property type="entry name" value="BPD_transp_1"/>
    <property type="match status" value="1"/>
</dbReference>
<evidence type="ECO:0000256" key="7">
    <source>
        <dbReference type="RuleBase" id="RU363032"/>
    </source>
</evidence>
<reference evidence="9 10" key="1">
    <citation type="submission" date="2015-08" db="EMBL/GenBank/DDBJ databases">
        <title>Draft genome sequence of cellulolytic and xylanolytic Paenibacillus sp. A59, isolated from a decaying forest soil from Patagonia, Argentina.</title>
        <authorList>
            <person name="Ghio S."/>
            <person name="Caceres A.M."/>
            <person name="Talia P."/>
            <person name="Grasso D."/>
            <person name="Campos E."/>
        </authorList>
    </citation>
    <scope>NUCLEOTIDE SEQUENCE [LARGE SCALE GENOMIC DNA]</scope>
    <source>
        <strain evidence="9 10">A59</strain>
    </source>
</reference>
<dbReference type="OrthoDB" id="9804439at2"/>
<keyword evidence="10" id="KW-1185">Reference proteome</keyword>
<feature type="transmembrane region" description="Helical" evidence="7">
    <location>
        <begin position="112"/>
        <end position="131"/>
    </location>
</feature>
<dbReference type="PANTHER" id="PTHR30193">
    <property type="entry name" value="ABC TRANSPORTER PERMEASE PROTEIN"/>
    <property type="match status" value="1"/>
</dbReference>
<dbReference type="SUPFAM" id="SSF161098">
    <property type="entry name" value="MetI-like"/>
    <property type="match status" value="1"/>
</dbReference>
<dbReference type="GO" id="GO:0055085">
    <property type="term" value="P:transmembrane transport"/>
    <property type="evidence" value="ECO:0007669"/>
    <property type="project" value="InterPro"/>
</dbReference>
<comment type="similarity">
    <text evidence="7">Belongs to the binding-protein-dependent transport system permease family.</text>
</comment>
<keyword evidence="2 7" id="KW-0813">Transport</keyword>
<evidence type="ECO:0000256" key="3">
    <source>
        <dbReference type="ARBA" id="ARBA00022475"/>
    </source>
</evidence>
<dbReference type="Proteomes" id="UP000037688">
    <property type="component" value="Unassembled WGS sequence"/>
</dbReference>
<gene>
    <name evidence="9" type="ORF">AMS66_16320</name>
</gene>
<feature type="transmembrane region" description="Helical" evidence="7">
    <location>
        <begin position="12"/>
        <end position="38"/>
    </location>
</feature>
<evidence type="ECO:0000259" key="8">
    <source>
        <dbReference type="PROSITE" id="PS50928"/>
    </source>
</evidence>
<feature type="domain" description="ABC transmembrane type-1" evidence="8">
    <location>
        <begin position="75"/>
        <end position="289"/>
    </location>
</feature>
<sequence length="297" mass="32388">MIKSRNKWMPYLFLLPGVLLFLAIGVYSVGFSIMLSFYNWSGIDFSTARFEGLANFRQFLLGDDPIVTRNFYNAVLHNLIIAVSQVVVVVPIALVLAFVLQNTKAATWYRTIYFLPMIASGVAIFYVWKGLFEPSGAFNSLFLWMGLDFLAVPGGMLGSSSTSLLGIILTSIWGGLPGTLILYYAGLTSIDPTLYEAASVDGAKKTTMILKITWPLLKPITLIAVIQMVNGAFQAFENVFIMTGGGPAGSSEVIGTLVYRTAFLNNDYGLASAIGWVSFLITGTIAIFSIRSFKADI</sequence>
<keyword evidence="4 7" id="KW-0812">Transmembrane</keyword>
<dbReference type="InterPro" id="IPR051393">
    <property type="entry name" value="ABC_transporter_permease"/>
</dbReference>
<protein>
    <recommendedName>
        <fullName evidence="8">ABC transmembrane type-1 domain-containing protein</fullName>
    </recommendedName>
</protein>
<keyword evidence="6 7" id="KW-0472">Membrane</keyword>
<dbReference type="InterPro" id="IPR000515">
    <property type="entry name" value="MetI-like"/>
</dbReference>
<evidence type="ECO:0000313" key="9">
    <source>
        <dbReference type="EMBL" id="KOY15318.1"/>
    </source>
</evidence>
<organism evidence="9 10">
    <name type="scientific">Paenibacillus xylanivorans</name>
    <dbReference type="NCBI Taxonomy" id="1705561"/>
    <lineage>
        <taxon>Bacteria</taxon>
        <taxon>Bacillati</taxon>
        <taxon>Bacillota</taxon>
        <taxon>Bacilli</taxon>
        <taxon>Bacillales</taxon>
        <taxon>Paenibacillaceae</taxon>
        <taxon>Paenibacillus</taxon>
    </lineage>
</organism>
<evidence type="ECO:0000256" key="1">
    <source>
        <dbReference type="ARBA" id="ARBA00004651"/>
    </source>
</evidence>
<dbReference type="SUPFAM" id="SSF160964">
    <property type="entry name" value="MalF N-terminal region-like"/>
    <property type="match status" value="1"/>
</dbReference>
<comment type="subcellular location">
    <subcellularLocation>
        <location evidence="1 7">Cell membrane</location>
        <topology evidence="1 7">Multi-pass membrane protein</topology>
    </subcellularLocation>
</comment>
<dbReference type="InterPro" id="IPR035906">
    <property type="entry name" value="MetI-like_sf"/>
</dbReference>
<keyword evidence="3" id="KW-1003">Cell membrane</keyword>